<dbReference type="EMBL" id="CAJVQC010000398">
    <property type="protein sequence ID" value="CAG8469449.1"/>
    <property type="molecule type" value="Genomic_DNA"/>
</dbReference>
<reference evidence="1" key="1">
    <citation type="submission" date="2021-06" db="EMBL/GenBank/DDBJ databases">
        <authorList>
            <person name="Kallberg Y."/>
            <person name="Tangrot J."/>
            <person name="Rosling A."/>
        </authorList>
    </citation>
    <scope>NUCLEOTIDE SEQUENCE</scope>
    <source>
        <strain evidence="1">MA461A</strain>
    </source>
</reference>
<sequence length="60" mass="6313">MKKIVSSSTTPIAPTISSTISNISTISSTTTNASVAQNIPNVSVIPLCLLQTLLIIYDIH</sequence>
<dbReference type="Proteomes" id="UP000789920">
    <property type="component" value="Unassembled WGS sequence"/>
</dbReference>
<protein>
    <submittedName>
        <fullName evidence="1">9300_t:CDS:1</fullName>
    </submittedName>
</protein>
<proteinExistence type="predicted"/>
<comment type="caution">
    <text evidence="1">The sequence shown here is derived from an EMBL/GenBank/DDBJ whole genome shotgun (WGS) entry which is preliminary data.</text>
</comment>
<name>A0ACA9KEZ9_9GLOM</name>
<evidence type="ECO:0000313" key="2">
    <source>
        <dbReference type="Proteomes" id="UP000789920"/>
    </source>
</evidence>
<accession>A0ACA9KEZ9</accession>
<keyword evidence="2" id="KW-1185">Reference proteome</keyword>
<gene>
    <name evidence="1" type="ORF">RPERSI_LOCUS511</name>
</gene>
<organism evidence="1 2">
    <name type="scientific">Racocetra persica</name>
    <dbReference type="NCBI Taxonomy" id="160502"/>
    <lineage>
        <taxon>Eukaryota</taxon>
        <taxon>Fungi</taxon>
        <taxon>Fungi incertae sedis</taxon>
        <taxon>Mucoromycota</taxon>
        <taxon>Glomeromycotina</taxon>
        <taxon>Glomeromycetes</taxon>
        <taxon>Diversisporales</taxon>
        <taxon>Gigasporaceae</taxon>
        <taxon>Racocetra</taxon>
    </lineage>
</organism>
<evidence type="ECO:0000313" key="1">
    <source>
        <dbReference type="EMBL" id="CAG8469449.1"/>
    </source>
</evidence>